<keyword evidence="3" id="KW-1185">Reference proteome</keyword>
<dbReference type="Proteomes" id="UP000596857">
    <property type="component" value="Unassembled WGS sequence"/>
</dbReference>
<dbReference type="RefSeq" id="WP_171719745.1">
    <property type="nucleotide sequence ID" value="NZ_WHOB01000078.1"/>
</dbReference>
<dbReference type="PANTHER" id="PTHR43316">
    <property type="entry name" value="HYDROLASE, HALOACID DELAHOGENASE-RELATED"/>
    <property type="match status" value="1"/>
</dbReference>
<name>A0ABX1YR82_9BACL</name>
<dbReference type="Gene3D" id="1.10.150.750">
    <property type="match status" value="1"/>
</dbReference>
<reference evidence="2 3" key="1">
    <citation type="submission" date="2019-10" db="EMBL/GenBank/DDBJ databases">
        <title>Description of Paenibacillus terricola sp. nov.</title>
        <authorList>
            <person name="Carlier A."/>
            <person name="Qi S."/>
        </authorList>
    </citation>
    <scope>NUCLEOTIDE SEQUENCE [LARGE SCALE GENOMIC DNA]</scope>
    <source>
        <strain evidence="2 3">LMG 31459</strain>
    </source>
</reference>
<comment type="caution">
    <text evidence="2">The sequence shown here is derived from an EMBL/GenBank/DDBJ whole genome shotgun (WGS) entry which is preliminary data.</text>
</comment>
<proteinExistence type="predicted"/>
<keyword evidence="1" id="KW-0378">Hydrolase</keyword>
<dbReference type="EMBL" id="WHOB01000078">
    <property type="protein sequence ID" value="NOU82396.1"/>
    <property type="molecule type" value="Genomic_DNA"/>
</dbReference>
<dbReference type="InterPro" id="IPR036412">
    <property type="entry name" value="HAD-like_sf"/>
</dbReference>
<organism evidence="2 3">
    <name type="scientific">Paenibacillus phytohabitans</name>
    <dbReference type="NCBI Taxonomy" id="2654978"/>
    <lineage>
        <taxon>Bacteria</taxon>
        <taxon>Bacillati</taxon>
        <taxon>Bacillota</taxon>
        <taxon>Bacilli</taxon>
        <taxon>Bacillales</taxon>
        <taxon>Paenibacillaceae</taxon>
        <taxon>Paenibacillus</taxon>
    </lineage>
</organism>
<evidence type="ECO:0000313" key="2">
    <source>
        <dbReference type="EMBL" id="NOU82396.1"/>
    </source>
</evidence>
<sequence>MQPFKVISLDMFQTLVNIQGRRAEVWKPILKQEFSEDKSRELGSQLLSHYFAVSTEAREAGSFISSKEIYSRGFQQVFMQYGLDYDCSQAVDNLFAQHRLSAMYVDTEAFLQRICGEYQVCIVSDTDELMLPDFYRNYQMTLFTSETYRSYKNDSHNRMFAEVIAHYGVEPEQIIHIGDSASDVLGAARAGIKSCWINREQLTWEHEVKPDYTVETLDEVFDLLSPVTSLSPTHK</sequence>
<dbReference type="InterPro" id="IPR051540">
    <property type="entry name" value="S-2-haloacid_dehalogenase"/>
</dbReference>
<dbReference type="InterPro" id="IPR023214">
    <property type="entry name" value="HAD_sf"/>
</dbReference>
<evidence type="ECO:0000256" key="1">
    <source>
        <dbReference type="ARBA" id="ARBA00022801"/>
    </source>
</evidence>
<dbReference type="Gene3D" id="3.40.50.1000">
    <property type="entry name" value="HAD superfamily/HAD-like"/>
    <property type="match status" value="1"/>
</dbReference>
<dbReference type="SUPFAM" id="SSF56784">
    <property type="entry name" value="HAD-like"/>
    <property type="match status" value="1"/>
</dbReference>
<dbReference type="Pfam" id="PF00702">
    <property type="entry name" value="Hydrolase"/>
    <property type="match status" value="1"/>
</dbReference>
<gene>
    <name evidence="2" type="ORF">GC101_26360</name>
</gene>
<accession>A0ABX1YR82</accession>
<dbReference type="PANTHER" id="PTHR43316:SF3">
    <property type="entry name" value="HALOACID DEHALOGENASE, TYPE II (AFU_ORTHOLOGUE AFUA_2G07750)-RELATED"/>
    <property type="match status" value="1"/>
</dbReference>
<evidence type="ECO:0000313" key="3">
    <source>
        <dbReference type="Proteomes" id="UP000596857"/>
    </source>
</evidence>
<protein>
    <submittedName>
        <fullName evidence="2">HAD hydrolase-like protein</fullName>
    </submittedName>
</protein>